<reference evidence="4" key="1">
    <citation type="submission" date="2022-11" db="UniProtKB">
        <authorList>
            <consortium name="WormBaseParasite"/>
        </authorList>
    </citation>
    <scope>IDENTIFICATION</scope>
</reference>
<evidence type="ECO:0000256" key="2">
    <source>
        <dbReference type="SAM" id="Phobius"/>
    </source>
</evidence>
<sequence>MLTIQSTTMTDSDCANAEMLHFLEGSDSSNLMIFLPTPINATETLYKGMKVYGTKIVAPEDEMKEISFKQEFEIIDYTYVLPPKCGFDPMNFKVGIDINVIYMLVTCENHIAFLRAQINFEESIVFTPKSWLVHFDQAPAKKFNETTSPCAANKLAFVPSAGDYTIVADSYVLRYCDKITQGKVFYSFATELHHLHAVDEVAPVALLNGQIPDSANITNLFFLTSQVYVMKFDDKTFYMGTVDDRNIENPTKFMGKQMFDEYNRKFFTFTSPVVMIGREYTRVGGDSVDSVEGSWIFRSKQDPELQQGMDASLTCDYVHENQVLADCESQKASIKTVNIILYCLLAFEFIMILATIAIFAFCIFTQRKRRRLHREKKAMRRGKHHGKHGKHGKKKNKKEKDEVESESEKEEV</sequence>
<keyword evidence="2" id="KW-0812">Transmembrane</keyword>
<evidence type="ECO:0000256" key="1">
    <source>
        <dbReference type="SAM" id="MobiDB-lite"/>
    </source>
</evidence>
<organism evidence="3 4">
    <name type="scientific">Panagrolaimus superbus</name>
    <dbReference type="NCBI Taxonomy" id="310955"/>
    <lineage>
        <taxon>Eukaryota</taxon>
        <taxon>Metazoa</taxon>
        <taxon>Ecdysozoa</taxon>
        <taxon>Nematoda</taxon>
        <taxon>Chromadorea</taxon>
        <taxon>Rhabditida</taxon>
        <taxon>Tylenchina</taxon>
        <taxon>Panagrolaimomorpha</taxon>
        <taxon>Panagrolaimoidea</taxon>
        <taxon>Panagrolaimidae</taxon>
        <taxon>Panagrolaimus</taxon>
    </lineage>
</organism>
<feature type="transmembrane region" description="Helical" evidence="2">
    <location>
        <begin position="339"/>
        <end position="364"/>
    </location>
</feature>
<dbReference type="Proteomes" id="UP000887577">
    <property type="component" value="Unplaced"/>
</dbReference>
<keyword evidence="3" id="KW-1185">Reference proteome</keyword>
<proteinExistence type="predicted"/>
<evidence type="ECO:0000313" key="4">
    <source>
        <dbReference type="WBParaSite" id="PSU_v2.g13402.t1"/>
    </source>
</evidence>
<feature type="region of interest" description="Disordered" evidence="1">
    <location>
        <begin position="373"/>
        <end position="412"/>
    </location>
</feature>
<feature type="compositionally biased region" description="Acidic residues" evidence="1">
    <location>
        <begin position="402"/>
        <end position="412"/>
    </location>
</feature>
<protein>
    <submittedName>
        <fullName evidence="4">Uncharacterized protein</fullName>
    </submittedName>
</protein>
<dbReference type="AlphaFoldDB" id="A0A914Y3Q4"/>
<evidence type="ECO:0000313" key="3">
    <source>
        <dbReference type="Proteomes" id="UP000887577"/>
    </source>
</evidence>
<dbReference type="WBParaSite" id="PSU_v2.g13402.t1">
    <property type="protein sequence ID" value="PSU_v2.g13402.t1"/>
    <property type="gene ID" value="PSU_v2.g13402"/>
</dbReference>
<name>A0A914Y3Q4_9BILA</name>
<keyword evidence="2" id="KW-0472">Membrane</keyword>
<accession>A0A914Y3Q4</accession>
<keyword evidence="2" id="KW-1133">Transmembrane helix</keyword>
<feature type="compositionally biased region" description="Basic residues" evidence="1">
    <location>
        <begin position="373"/>
        <end position="397"/>
    </location>
</feature>